<dbReference type="EMBL" id="KQ964246">
    <property type="protein sequence ID" value="KXJ96087.1"/>
    <property type="molecule type" value="Genomic_DNA"/>
</dbReference>
<dbReference type="InParanoid" id="A0A136JG13"/>
<feature type="signal peptide" evidence="1">
    <location>
        <begin position="1"/>
        <end position="25"/>
    </location>
</feature>
<accession>A0A136JG13</accession>
<organism evidence="2 3">
    <name type="scientific">Microdochium bolleyi</name>
    <dbReference type="NCBI Taxonomy" id="196109"/>
    <lineage>
        <taxon>Eukaryota</taxon>
        <taxon>Fungi</taxon>
        <taxon>Dikarya</taxon>
        <taxon>Ascomycota</taxon>
        <taxon>Pezizomycotina</taxon>
        <taxon>Sordariomycetes</taxon>
        <taxon>Xylariomycetidae</taxon>
        <taxon>Xylariales</taxon>
        <taxon>Microdochiaceae</taxon>
        <taxon>Microdochium</taxon>
    </lineage>
</organism>
<feature type="chain" id="PRO_5007293733" evidence="1">
    <location>
        <begin position="26"/>
        <end position="57"/>
    </location>
</feature>
<gene>
    <name evidence="2" type="ORF">Micbo1qcDRAFT_158275</name>
</gene>
<keyword evidence="1" id="KW-0732">Signal</keyword>
<dbReference type="Proteomes" id="UP000070501">
    <property type="component" value="Unassembled WGS sequence"/>
</dbReference>
<sequence length="57" mass="6385">MPLVVALAEHLYCVILLLATRGVHGVKRNRYIIKPFITSLTHIDALLHVDLCHVVTP</sequence>
<name>A0A136JG13_9PEZI</name>
<proteinExistence type="predicted"/>
<reference evidence="3" key="1">
    <citation type="submission" date="2016-02" db="EMBL/GenBank/DDBJ databases">
        <title>Draft genome sequence of Microdochium bolleyi, a fungal endophyte of beachgrass.</title>
        <authorList>
            <consortium name="DOE Joint Genome Institute"/>
            <person name="David A.S."/>
            <person name="May G."/>
            <person name="Haridas S."/>
            <person name="Lim J."/>
            <person name="Wang M."/>
            <person name="Labutti K."/>
            <person name="Lipzen A."/>
            <person name="Barry K."/>
            <person name="Grigoriev I.V."/>
        </authorList>
    </citation>
    <scope>NUCLEOTIDE SEQUENCE [LARGE SCALE GENOMIC DNA]</scope>
    <source>
        <strain evidence="3">J235TASD1</strain>
    </source>
</reference>
<protein>
    <submittedName>
        <fullName evidence="2">Uncharacterized protein</fullName>
    </submittedName>
</protein>
<evidence type="ECO:0000256" key="1">
    <source>
        <dbReference type="SAM" id="SignalP"/>
    </source>
</evidence>
<evidence type="ECO:0000313" key="3">
    <source>
        <dbReference type="Proteomes" id="UP000070501"/>
    </source>
</evidence>
<evidence type="ECO:0000313" key="2">
    <source>
        <dbReference type="EMBL" id="KXJ96087.1"/>
    </source>
</evidence>
<dbReference type="AlphaFoldDB" id="A0A136JG13"/>
<keyword evidence="3" id="KW-1185">Reference proteome</keyword>